<sequence length="489" mass="55600">MLRLTQDTRRCIHFHAGVGRQQPVDQTAPSTYSLNGPRVAGRAPRPFHGLLLSCHTIYIELSTLLYSEHCFIVPFDTHQSLAPLRALAPTPCHEFPRNGNSQPQCCNSSGKIRAHRCGEISHQGFHDAPLAGSSDRTQAVPDEWLSAAAYLARYVDLGRLKLSLVCDVGWAEIEMATRILDSLRLLPRLKDCHLRLSGTCEPPLQHLAQDTVDDVCGIRWTRGPSLMDLPCELRLRILKYTNLVTPYREMMPFHAPPQEVLWGRANRCYRIKHGPCAMFPGKDICRRYFHRGCRFSNSHGRLVACLCWVPPAQLFLVCRALRWDAALVFFGRNRFTVLDGPHANPFVPWLPGDYPHNTLAASHFLRRVVPEPCMSHLRELDLAFAPFNHIIRPSYGHPALLDWAETVEWTKDKLNLPRLSLRVVLPGNGNIRPEAGWSMTNRRGKQVLEAYQTIVTPLRLFTEGGLDWFESDMAWPLRWSGANYLKSWS</sequence>
<dbReference type="AlphaFoldDB" id="A0AAN6ME74"/>
<accession>A0AAN6ME74</accession>
<organism evidence="1 2">
    <name type="scientific">Staphylotrichum tortipilum</name>
    <dbReference type="NCBI Taxonomy" id="2831512"/>
    <lineage>
        <taxon>Eukaryota</taxon>
        <taxon>Fungi</taxon>
        <taxon>Dikarya</taxon>
        <taxon>Ascomycota</taxon>
        <taxon>Pezizomycotina</taxon>
        <taxon>Sordariomycetes</taxon>
        <taxon>Sordariomycetidae</taxon>
        <taxon>Sordariales</taxon>
        <taxon>Chaetomiaceae</taxon>
        <taxon>Staphylotrichum</taxon>
    </lineage>
</organism>
<gene>
    <name evidence="1" type="ORF">C8A05DRAFT_37984</name>
</gene>
<comment type="caution">
    <text evidence="1">The sequence shown here is derived from an EMBL/GenBank/DDBJ whole genome shotgun (WGS) entry which is preliminary data.</text>
</comment>
<evidence type="ECO:0000313" key="2">
    <source>
        <dbReference type="Proteomes" id="UP001303889"/>
    </source>
</evidence>
<name>A0AAN6ME74_9PEZI</name>
<keyword evidence="2" id="KW-1185">Reference proteome</keyword>
<proteinExistence type="predicted"/>
<dbReference type="EMBL" id="MU855939">
    <property type="protein sequence ID" value="KAK3898423.1"/>
    <property type="molecule type" value="Genomic_DNA"/>
</dbReference>
<protein>
    <submittedName>
        <fullName evidence="1">Uncharacterized protein</fullName>
    </submittedName>
</protein>
<dbReference type="InterPro" id="IPR038883">
    <property type="entry name" value="AN11006-like"/>
</dbReference>
<evidence type="ECO:0000313" key="1">
    <source>
        <dbReference type="EMBL" id="KAK3898423.1"/>
    </source>
</evidence>
<reference evidence="1" key="2">
    <citation type="submission" date="2023-05" db="EMBL/GenBank/DDBJ databases">
        <authorList>
            <consortium name="Lawrence Berkeley National Laboratory"/>
            <person name="Steindorff A."/>
            <person name="Hensen N."/>
            <person name="Bonometti L."/>
            <person name="Westerberg I."/>
            <person name="Brannstrom I.O."/>
            <person name="Guillou S."/>
            <person name="Cros-Aarteil S."/>
            <person name="Calhoun S."/>
            <person name="Haridas S."/>
            <person name="Kuo A."/>
            <person name="Mondo S."/>
            <person name="Pangilinan J."/>
            <person name="Riley R."/>
            <person name="Labutti K."/>
            <person name="Andreopoulos B."/>
            <person name="Lipzen A."/>
            <person name="Chen C."/>
            <person name="Yanf M."/>
            <person name="Daum C."/>
            <person name="Ng V."/>
            <person name="Clum A."/>
            <person name="Ohm R."/>
            <person name="Martin F."/>
            <person name="Silar P."/>
            <person name="Natvig D."/>
            <person name="Lalanne C."/>
            <person name="Gautier V."/>
            <person name="Ament-Velasquez S.L."/>
            <person name="Kruys A."/>
            <person name="Hutchinson M.I."/>
            <person name="Powell A.J."/>
            <person name="Barry K."/>
            <person name="Miller A.N."/>
            <person name="Grigoriev I.V."/>
            <person name="Debuchy R."/>
            <person name="Gladieux P."/>
            <person name="Thoren M.H."/>
            <person name="Johannesson H."/>
        </authorList>
    </citation>
    <scope>NUCLEOTIDE SEQUENCE</scope>
    <source>
        <strain evidence="1">CBS 103.79</strain>
    </source>
</reference>
<dbReference type="PANTHER" id="PTHR42085">
    <property type="entry name" value="F-BOX DOMAIN-CONTAINING PROTEIN"/>
    <property type="match status" value="1"/>
</dbReference>
<dbReference type="Proteomes" id="UP001303889">
    <property type="component" value="Unassembled WGS sequence"/>
</dbReference>
<dbReference type="PANTHER" id="PTHR42085:SF6">
    <property type="entry name" value="F-BOX DOMAIN-CONTAINING PROTEIN"/>
    <property type="match status" value="1"/>
</dbReference>
<reference evidence="1" key="1">
    <citation type="journal article" date="2023" name="Mol. Phylogenet. Evol.">
        <title>Genome-scale phylogeny and comparative genomics of the fungal order Sordariales.</title>
        <authorList>
            <person name="Hensen N."/>
            <person name="Bonometti L."/>
            <person name="Westerberg I."/>
            <person name="Brannstrom I.O."/>
            <person name="Guillou S."/>
            <person name="Cros-Aarteil S."/>
            <person name="Calhoun S."/>
            <person name="Haridas S."/>
            <person name="Kuo A."/>
            <person name="Mondo S."/>
            <person name="Pangilinan J."/>
            <person name="Riley R."/>
            <person name="LaButti K."/>
            <person name="Andreopoulos B."/>
            <person name="Lipzen A."/>
            <person name="Chen C."/>
            <person name="Yan M."/>
            <person name="Daum C."/>
            <person name="Ng V."/>
            <person name="Clum A."/>
            <person name="Steindorff A."/>
            <person name="Ohm R.A."/>
            <person name="Martin F."/>
            <person name="Silar P."/>
            <person name="Natvig D.O."/>
            <person name="Lalanne C."/>
            <person name="Gautier V."/>
            <person name="Ament-Velasquez S.L."/>
            <person name="Kruys A."/>
            <person name="Hutchinson M.I."/>
            <person name="Powell A.J."/>
            <person name="Barry K."/>
            <person name="Miller A.N."/>
            <person name="Grigoriev I.V."/>
            <person name="Debuchy R."/>
            <person name="Gladieux P."/>
            <person name="Hiltunen Thoren M."/>
            <person name="Johannesson H."/>
        </authorList>
    </citation>
    <scope>NUCLEOTIDE SEQUENCE</scope>
    <source>
        <strain evidence="1">CBS 103.79</strain>
    </source>
</reference>